<dbReference type="SMART" id="SM00382">
    <property type="entry name" value="AAA"/>
    <property type="match status" value="1"/>
</dbReference>
<feature type="transmembrane region" description="Helical" evidence="7">
    <location>
        <begin position="68"/>
        <end position="87"/>
    </location>
</feature>
<feature type="domain" description="ABC transporter" evidence="8">
    <location>
        <begin position="352"/>
        <end position="596"/>
    </location>
</feature>
<dbReference type="PROSITE" id="PS50893">
    <property type="entry name" value="ABC_TRANSPORTER_2"/>
    <property type="match status" value="1"/>
</dbReference>
<dbReference type="PROSITE" id="PS50929">
    <property type="entry name" value="ABC_TM1F"/>
    <property type="match status" value="1"/>
</dbReference>
<evidence type="ECO:0000256" key="5">
    <source>
        <dbReference type="ARBA" id="ARBA00022989"/>
    </source>
</evidence>
<dbReference type="SUPFAM" id="SSF52540">
    <property type="entry name" value="P-loop containing nucleoside triphosphate hydrolases"/>
    <property type="match status" value="1"/>
</dbReference>
<dbReference type="AlphaFoldDB" id="S5ZZL8"/>
<dbReference type="InterPro" id="IPR027417">
    <property type="entry name" value="P-loop_NTPase"/>
</dbReference>
<evidence type="ECO:0000259" key="9">
    <source>
        <dbReference type="PROSITE" id="PS50929"/>
    </source>
</evidence>
<dbReference type="InterPro" id="IPR003593">
    <property type="entry name" value="AAA+_ATPase"/>
</dbReference>
<feature type="transmembrane region" description="Helical" evidence="7">
    <location>
        <begin position="169"/>
        <end position="186"/>
    </location>
</feature>
<dbReference type="Pfam" id="PF00005">
    <property type="entry name" value="ABC_tran"/>
    <property type="match status" value="1"/>
</dbReference>
<evidence type="ECO:0000256" key="4">
    <source>
        <dbReference type="ARBA" id="ARBA00022840"/>
    </source>
</evidence>
<dbReference type="InterPro" id="IPR011527">
    <property type="entry name" value="ABC1_TM_dom"/>
</dbReference>
<feature type="transmembrane region" description="Helical" evidence="7">
    <location>
        <begin position="143"/>
        <end position="163"/>
    </location>
</feature>
<dbReference type="Gene3D" id="1.20.1560.10">
    <property type="entry name" value="ABC transporter type 1, transmembrane domain"/>
    <property type="match status" value="1"/>
</dbReference>
<keyword evidence="3" id="KW-0547">Nucleotide-binding</keyword>
<name>S5ZZL8_9SPIR</name>
<dbReference type="InterPro" id="IPR036640">
    <property type="entry name" value="ABC1_TM_sf"/>
</dbReference>
<organism evidence="10 11">
    <name type="scientific">Treponema pedis str. T A4</name>
    <dbReference type="NCBI Taxonomy" id="1291379"/>
    <lineage>
        <taxon>Bacteria</taxon>
        <taxon>Pseudomonadati</taxon>
        <taxon>Spirochaetota</taxon>
        <taxon>Spirochaetia</taxon>
        <taxon>Spirochaetales</taxon>
        <taxon>Treponemataceae</taxon>
        <taxon>Treponema</taxon>
    </lineage>
</organism>
<reference evidence="10 11" key="1">
    <citation type="journal article" date="2013" name="PLoS ONE">
        <title>Genome-Wide Relatedness of Treponema pedis, from Gingiva and Necrotic Skin Lesions of Pigs, with the Human Oral Pathogen Treponema denticola.</title>
        <authorList>
            <person name="Svartstrom O."/>
            <person name="Mushtaq M."/>
            <person name="Pringle M."/>
            <person name="Segerman B."/>
        </authorList>
    </citation>
    <scope>NUCLEOTIDE SEQUENCE [LARGE SCALE GENOMIC DNA]</scope>
    <source>
        <strain evidence="10">T A4</strain>
    </source>
</reference>
<evidence type="ECO:0000256" key="6">
    <source>
        <dbReference type="ARBA" id="ARBA00023136"/>
    </source>
</evidence>
<dbReference type="PANTHER" id="PTHR43394:SF1">
    <property type="entry name" value="ATP-BINDING CASSETTE SUB-FAMILY B MEMBER 10, MITOCHONDRIAL"/>
    <property type="match status" value="1"/>
</dbReference>
<dbReference type="GO" id="GO:0005886">
    <property type="term" value="C:plasma membrane"/>
    <property type="evidence" value="ECO:0007669"/>
    <property type="project" value="UniProtKB-SubCell"/>
</dbReference>
<keyword evidence="5 7" id="KW-1133">Transmembrane helix</keyword>
<keyword evidence="4 10" id="KW-0067">ATP-binding</keyword>
<evidence type="ECO:0000256" key="2">
    <source>
        <dbReference type="ARBA" id="ARBA00022692"/>
    </source>
</evidence>
<dbReference type="CDD" id="cd03228">
    <property type="entry name" value="ABCC_MRP_Like"/>
    <property type="match status" value="1"/>
</dbReference>
<gene>
    <name evidence="10" type="ORF">TPE_1248</name>
</gene>
<dbReference type="GO" id="GO:0016887">
    <property type="term" value="F:ATP hydrolysis activity"/>
    <property type="evidence" value="ECO:0007669"/>
    <property type="project" value="InterPro"/>
</dbReference>
<sequence length="607" mass="69559">MTSMKKNTFIRTFRLLFDSSPIRVSVVLFLTLISGIMPSMRILISIKLINLIAEAVTNFENFNFAETFYLLIAWAAVSAALELAVALQGTLNTIITEKFSALIMTALSEKLGVLDDLSFFETAENLVKIDMVRDQIHVRPQNYVFNLTLNLQKIINLFSMFAVLFSVNYFLPVLMLCSTVPVFLITQKVGKKQWSKTKKLQNEKLKLTTYIKHALESEKAKDNFLFGFTENFKDSYKKTRDGYLKKFIQIAHRGLFFQVISTLISSAIAIALFFLMIFIIIKEHIAVGAVAGYVQTFIYTQYEIQDIATYGRWYFILMGYFQNFFFLIDWEASDEESYKNRKIVLNEKIYSIELKNVWFGYNVNGDDEKNYIIKDLSLFIDGKKPYAVVGKNGSGKTTLVKLLTKFYTPQKGSIIINGKYELKDLDTKEYQNRLSAVFQDFAFYTGFTVDENIFVKSEHSAAEENEKLKKINYFGEEFKQRLAGKYTSIVGMQYGGEEFSGGQRQRIAALRSFIKQSDVMFFDEPTSAIDPIAENEFIENIFMQAKEKISVIVTHRMGSVRSCGEIIVMDNGRLIEQGGFDFLMSKNGLFAKLYNSQKKGFSEDDGI</sequence>
<evidence type="ECO:0000256" key="1">
    <source>
        <dbReference type="ARBA" id="ARBA00004651"/>
    </source>
</evidence>
<evidence type="ECO:0000313" key="11">
    <source>
        <dbReference type="Proteomes" id="UP000015620"/>
    </source>
</evidence>
<dbReference type="GO" id="GO:0005524">
    <property type="term" value="F:ATP binding"/>
    <property type="evidence" value="ECO:0007669"/>
    <property type="project" value="UniProtKB-KW"/>
</dbReference>
<keyword evidence="2 7" id="KW-0812">Transmembrane</keyword>
<evidence type="ECO:0000313" key="10">
    <source>
        <dbReference type="EMBL" id="AGT43743.1"/>
    </source>
</evidence>
<dbReference type="HOGENOM" id="CLU_000604_84_3_12"/>
<dbReference type="STRING" id="1291379.TPE_1248"/>
<dbReference type="EMBL" id="CP004120">
    <property type="protein sequence ID" value="AGT43743.1"/>
    <property type="molecule type" value="Genomic_DNA"/>
</dbReference>
<dbReference type="KEGG" id="tped:TPE_1248"/>
<dbReference type="SUPFAM" id="SSF90123">
    <property type="entry name" value="ABC transporter transmembrane region"/>
    <property type="match status" value="1"/>
</dbReference>
<dbReference type="GO" id="GO:0015421">
    <property type="term" value="F:ABC-type oligopeptide transporter activity"/>
    <property type="evidence" value="ECO:0007669"/>
    <property type="project" value="TreeGrafter"/>
</dbReference>
<proteinExistence type="predicted"/>
<feature type="transmembrane region" description="Helical" evidence="7">
    <location>
        <begin position="21"/>
        <end position="44"/>
    </location>
</feature>
<keyword evidence="11" id="KW-1185">Reference proteome</keyword>
<evidence type="ECO:0000256" key="7">
    <source>
        <dbReference type="SAM" id="Phobius"/>
    </source>
</evidence>
<evidence type="ECO:0000256" key="3">
    <source>
        <dbReference type="ARBA" id="ARBA00022741"/>
    </source>
</evidence>
<evidence type="ECO:0000259" key="8">
    <source>
        <dbReference type="PROSITE" id="PS50893"/>
    </source>
</evidence>
<dbReference type="Proteomes" id="UP000015620">
    <property type="component" value="Chromosome"/>
</dbReference>
<dbReference type="PANTHER" id="PTHR43394">
    <property type="entry name" value="ATP-DEPENDENT PERMEASE MDL1, MITOCHONDRIAL"/>
    <property type="match status" value="1"/>
</dbReference>
<accession>S5ZZL8</accession>
<keyword evidence="6 7" id="KW-0472">Membrane</keyword>
<dbReference type="Gene3D" id="3.40.50.300">
    <property type="entry name" value="P-loop containing nucleotide triphosphate hydrolases"/>
    <property type="match status" value="1"/>
</dbReference>
<dbReference type="InterPro" id="IPR039421">
    <property type="entry name" value="Type_1_exporter"/>
</dbReference>
<dbReference type="InterPro" id="IPR003439">
    <property type="entry name" value="ABC_transporter-like_ATP-bd"/>
</dbReference>
<protein>
    <submittedName>
        <fullName evidence="10">ABC transporter ATP-binding protein</fullName>
    </submittedName>
</protein>
<feature type="transmembrane region" description="Helical" evidence="7">
    <location>
        <begin position="255"/>
        <end position="281"/>
    </location>
</feature>
<comment type="subcellular location">
    <subcellularLocation>
        <location evidence="1">Cell membrane</location>
        <topology evidence="1">Multi-pass membrane protein</topology>
    </subcellularLocation>
</comment>
<dbReference type="PATRIC" id="fig|1291379.3.peg.1245"/>
<feature type="domain" description="ABC transmembrane type-1" evidence="9">
    <location>
        <begin position="26"/>
        <end position="310"/>
    </location>
</feature>